<reference evidence="5 6" key="1">
    <citation type="submission" date="2023-04" db="EMBL/GenBank/DDBJ databases">
        <title>A novel bacteria isolated from coastal sediment.</title>
        <authorList>
            <person name="Liu X.-J."/>
            <person name="Du Z.-J."/>
        </authorList>
    </citation>
    <scope>NUCLEOTIDE SEQUENCE [LARGE SCALE GENOMIC DNA]</scope>
    <source>
        <strain evidence="5 6">SDUM461003</strain>
    </source>
</reference>
<keyword evidence="3" id="KW-0804">Transcription</keyword>
<dbReference type="InterPro" id="IPR036390">
    <property type="entry name" value="WH_DNA-bd_sf"/>
</dbReference>
<gene>
    <name evidence="5" type="ORF">QEH52_10065</name>
</gene>
<evidence type="ECO:0000259" key="4">
    <source>
        <dbReference type="PROSITE" id="PS50949"/>
    </source>
</evidence>
<dbReference type="PROSITE" id="PS50949">
    <property type="entry name" value="HTH_GNTR"/>
    <property type="match status" value="1"/>
</dbReference>
<feature type="domain" description="HTH gntR-type" evidence="4">
    <location>
        <begin position="12"/>
        <end position="80"/>
    </location>
</feature>
<dbReference type="RefSeq" id="WP_308950167.1">
    <property type="nucleotide sequence ID" value="NZ_JARXHW010000020.1"/>
</dbReference>
<dbReference type="InterPro" id="IPR036388">
    <property type="entry name" value="WH-like_DNA-bd_sf"/>
</dbReference>
<dbReference type="CDD" id="cd07377">
    <property type="entry name" value="WHTH_GntR"/>
    <property type="match status" value="1"/>
</dbReference>
<proteinExistence type="predicted"/>
<dbReference type="SMART" id="SM00345">
    <property type="entry name" value="HTH_GNTR"/>
    <property type="match status" value="1"/>
</dbReference>
<dbReference type="PANTHER" id="PTHR38445:SF7">
    <property type="entry name" value="GNTR-FAMILY TRANSCRIPTIONAL REGULATOR"/>
    <property type="match status" value="1"/>
</dbReference>
<dbReference type="Proteomes" id="UP001225316">
    <property type="component" value="Unassembled WGS sequence"/>
</dbReference>
<dbReference type="SUPFAM" id="SSF46785">
    <property type="entry name" value="Winged helix' DNA-binding domain"/>
    <property type="match status" value="1"/>
</dbReference>
<dbReference type="InterPro" id="IPR000524">
    <property type="entry name" value="Tscrpt_reg_HTH_GntR"/>
</dbReference>
<dbReference type="Gene3D" id="1.10.10.10">
    <property type="entry name" value="Winged helix-like DNA-binding domain superfamily/Winged helix DNA-binding domain"/>
    <property type="match status" value="1"/>
</dbReference>
<evidence type="ECO:0000313" key="5">
    <source>
        <dbReference type="EMBL" id="MDQ8207856.1"/>
    </source>
</evidence>
<dbReference type="PANTHER" id="PTHR38445">
    <property type="entry name" value="HTH-TYPE TRANSCRIPTIONAL REPRESSOR YTRA"/>
    <property type="match status" value="1"/>
</dbReference>
<keyword evidence="1" id="KW-0805">Transcription regulation</keyword>
<keyword evidence="6" id="KW-1185">Reference proteome</keyword>
<comment type="caution">
    <text evidence="5">The sequence shown here is derived from an EMBL/GenBank/DDBJ whole genome shotgun (WGS) entry which is preliminary data.</text>
</comment>
<name>A0ABU1AUL3_9BACT</name>
<dbReference type="Pfam" id="PF00392">
    <property type="entry name" value="GntR"/>
    <property type="match status" value="1"/>
</dbReference>
<protein>
    <submittedName>
        <fullName evidence="5">GntR family transcriptional regulator</fullName>
    </submittedName>
</protein>
<organism evidence="5 6">
    <name type="scientific">Thalassobacterium maritimum</name>
    <dbReference type="NCBI Taxonomy" id="3041265"/>
    <lineage>
        <taxon>Bacteria</taxon>
        <taxon>Pseudomonadati</taxon>
        <taxon>Verrucomicrobiota</taxon>
        <taxon>Opitutia</taxon>
        <taxon>Puniceicoccales</taxon>
        <taxon>Coraliomargaritaceae</taxon>
        <taxon>Thalassobacterium</taxon>
    </lineage>
</organism>
<evidence type="ECO:0000313" key="6">
    <source>
        <dbReference type="Proteomes" id="UP001225316"/>
    </source>
</evidence>
<keyword evidence="2" id="KW-0238">DNA-binding</keyword>
<evidence type="ECO:0000256" key="1">
    <source>
        <dbReference type="ARBA" id="ARBA00023015"/>
    </source>
</evidence>
<sequence>MLPFEVQHQPGKPVSEQLVYAVKKAVAQGRLRPGDAFPSVRTLSREMRINPNTAQKAVSQLTQAGILEIQPGIGTRVREQAVISQDEMAALMEKPLEALVVEAKRLGLSEGQLVARLRSTWKNLNR</sequence>
<evidence type="ECO:0000256" key="2">
    <source>
        <dbReference type="ARBA" id="ARBA00023125"/>
    </source>
</evidence>
<dbReference type="EMBL" id="JARXHW010000020">
    <property type="protein sequence ID" value="MDQ8207856.1"/>
    <property type="molecule type" value="Genomic_DNA"/>
</dbReference>
<accession>A0ABU1AUL3</accession>
<evidence type="ECO:0000256" key="3">
    <source>
        <dbReference type="ARBA" id="ARBA00023163"/>
    </source>
</evidence>